<name>A0ABN0QWD4_MYCUL</name>
<dbReference type="EMBL" id="JAOL01000128">
    <property type="protein sequence ID" value="EUA89083.1"/>
    <property type="molecule type" value="Genomic_DNA"/>
</dbReference>
<protein>
    <submittedName>
        <fullName evidence="1">Uncharacterized protein</fullName>
    </submittedName>
</protein>
<evidence type="ECO:0000313" key="2">
    <source>
        <dbReference type="Proteomes" id="UP000020681"/>
    </source>
</evidence>
<accession>A0ABN0QWD4</accession>
<comment type="caution">
    <text evidence="1">The sequence shown here is derived from an EMBL/GenBank/DDBJ whole genome shotgun (WGS) entry which is preliminary data.</text>
</comment>
<reference evidence="1 2" key="1">
    <citation type="submission" date="2014-01" db="EMBL/GenBank/DDBJ databases">
        <authorList>
            <person name="Dobos K."/>
            <person name="Lenaerts A."/>
            <person name="Ordway D."/>
            <person name="DeGroote M.A."/>
            <person name="Parker T."/>
            <person name="Sizemore C."/>
            <person name="Tallon L.J."/>
            <person name="Sadzewicz L.K."/>
            <person name="Sengamalay N."/>
            <person name="Fraser C.M."/>
            <person name="Hine E."/>
            <person name="Shefchek K.A."/>
            <person name="Das S.P."/>
            <person name="Tettelin H."/>
        </authorList>
    </citation>
    <scope>NUCLEOTIDE SEQUENCE [LARGE SCALE GENOMIC DNA]</scope>
    <source>
        <strain evidence="1 2">Harvey</strain>
    </source>
</reference>
<proteinExistence type="predicted"/>
<sequence length="46" mass="5145">MYSMAATLRCDSDTSRVDTTLTCLSAGERQWVLRVSVRHAAGLRRC</sequence>
<dbReference type="Proteomes" id="UP000020681">
    <property type="component" value="Unassembled WGS sequence"/>
</dbReference>
<keyword evidence="2" id="KW-1185">Reference proteome</keyword>
<gene>
    <name evidence="1" type="ORF">I551_4437</name>
</gene>
<organism evidence="1 2">
    <name type="scientific">Mycobacterium ulcerans str. Harvey</name>
    <dbReference type="NCBI Taxonomy" id="1299332"/>
    <lineage>
        <taxon>Bacteria</taxon>
        <taxon>Bacillati</taxon>
        <taxon>Actinomycetota</taxon>
        <taxon>Actinomycetes</taxon>
        <taxon>Mycobacteriales</taxon>
        <taxon>Mycobacteriaceae</taxon>
        <taxon>Mycobacterium</taxon>
        <taxon>Mycobacterium ulcerans group</taxon>
    </lineage>
</organism>
<evidence type="ECO:0000313" key="1">
    <source>
        <dbReference type="EMBL" id="EUA89083.1"/>
    </source>
</evidence>